<dbReference type="PANTHER" id="PTHR43081:SF11">
    <property type="entry name" value="BLR2264 PROTEIN"/>
    <property type="match status" value="1"/>
</dbReference>
<dbReference type="STRING" id="582672.SAMN05216360_101496"/>
<dbReference type="CDD" id="cd07302">
    <property type="entry name" value="CHD"/>
    <property type="match status" value="1"/>
</dbReference>
<evidence type="ECO:0000259" key="1">
    <source>
        <dbReference type="PROSITE" id="PS50125"/>
    </source>
</evidence>
<dbReference type="OrthoDB" id="4565346at2"/>
<dbReference type="InterPro" id="IPR001054">
    <property type="entry name" value="A/G_cyclase"/>
</dbReference>
<accession>A0A1G9S719</accession>
<reference evidence="3" key="1">
    <citation type="submission" date="2016-10" db="EMBL/GenBank/DDBJ databases">
        <authorList>
            <person name="Varghese N."/>
            <person name="Submissions S."/>
        </authorList>
    </citation>
    <scope>NUCLEOTIDE SEQUENCE [LARGE SCALE GENOMIC DNA]</scope>
    <source>
        <strain evidence="3">BL47</strain>
    </source>
</reference>
<sequence>MRHLRERAAAWLAGPGRGLADTGALLTGLSELLCDLGLPLDRATTHAPTLHPSYRWVMRVWRPGGEMLTLRRPHGIETTPTFHGNTVEHVVAAGAPYRVRLDGSGPLPFPVLDALRAEGLTDYLIVPLPASSGRTGAASWATAQPGGFDAGEIADLIALGASLSLVFELKACESMLGDVLAAYVGRDPARRIIAGGVRLGDVRVMRSAMLLTDMRGFGALSDASGPADLVALLNAMFAAIVPAVQAEGGEVLKYIGDGLLAVFDASGDEAEARRRAFRAAQAALAAVARTPDLPPVGAALHAGEVAYGNIGAGDRLDFTAIGRDVNVLARVEALCRTYGTPLLATGDFAQGLGLPLEPIDTVTLRGIGEPQTLYALTLEEDDRARLPRLTR</sequence>
<dbReference type="PROSITE" id="PS50125">
    <property type="entry name" value="GUANYLATE_CYCLASE_2"/>
    <property type="match status" value="1"/>
</dbReference>
<proteinExistence type="predicted"/>
<keyword evidence="3" id="KW-1185">Reference proteome</keyword>
<dbReference type="EMBL" id="FNHS01000001">
    <property type="protein sequence ID" value="SDM30565.1"/>
    <property type="molecule type" value="Genomic_DNA"/>
</dbReference>
<name>A0A1G9S719_9HYPH</name>
<dbReference type="Proteomes" id="UP000198704">
    <property type="component" value="Unassembled WGS sequence"/>
</dbReference>
<feature type="domain" description="Guanylate cyclase" evidence="1">
    <location>
        <begin position="208"/>
        <end position="332"/>
    </location>
</feature>
<dbReference type="AlphaFoldDB" id="A0A1G9S719"/>
<dbReference type="InterPro" id="IPR050697">
    <property type="entry name" value="Adenylyl/Guanylyl_Cyclase_3/4"/>
</dbReference>
<dbReference type="GO" id="GO:0035556">
    <property type="term" value="P:intracellular signal transduction"/>
    <property type="evidence" value="ECO:0007669"/>
    <property type="project" value="InterPro"/>
</dbReference>
<dbReference type="Gene3D" id="3.30.70.1230">
    <property type="entry name" value="Nucleotide cyclase"/>
    <property type="match status" value="1"/>
</dbReference>
<evidence type="ECO:0000313" key="3">
    <source>
        <dbReference type="Proteomes" id="UP000198704"/>
    </source>
</evidence>
<gene>
    <name evidence="2" type="ORF">SAMN05216360_101496</name>
</gene>
<dbReference type="PANTHER" id="PTHR43081">
    <property type="entry name" value="ADENYLATE CYCLASE, TERMINAL-DIFFERENTIATION SPECIFIC-RELATED"/>
    <property type="match status" value="1"/>
</dbReference>
<dbReference type="GO" id="GO:0004016">
    <property type="term" value="F:adenylate cyclase activity"/>
    <property type="evidence" value="ECO:0007669"/>
    <property type="project" value="UniProtKB-ARBA"/>
</dbReference>
<dbReference type="Pfam" id="PF00211">
    <property type="entry name" value="Guanylate_cyc"/>
    <property type="match status" value="1"/>
</dbReference>
<organism evidence="2 3">
    <name type="scientific">Methylobacterium phyllostachyos</name>
    <dbReference type="NCBI Taxonomy" id="582672"/>
    <lineage>
        <taxon>Bacteria</taxon>
        <taxon>Pseudomonadati</taxon>
        <taxon>Pseudomonadota</taxon>
        <taxon>Alphaproteobacteria</taxon>
        <taxon>Hyphomicrobiales</taxon>
        <taxon>Methylobacteriaceae</taxon>
        <taxon>Methylobacterium</taxon>
    </lineage>
</organism>
<dbReference type="RefSeq" id="WP_091712946.1">
    <property type="nucleotide sequence ID" value="NZ_FNHS01000001.1"/>
</dbReference>
<protein>
    <submittedName>
        <fullName evidence="2">Adenylate cyclase</fullName>
    </submittedName>
</protein>
<evidence type="ECO:0000313" key="2">
    <source>
        <dbReference type="EMBL" id="SDM30565.1"/>
    </source>
</evidence>
<dbReference type="SUPFAM" id="SSF55073">
    <property type="entry name" value="Nucleotide cyclase"/>
    <property type="match status" value="1"/>
</dbReference>
<dbReference type="SMART" id="SM00044">
    <property type="entry name" value="CYCc"/>
    <property type="match status" value="1"/>
</dbReference>
<dbReference type="InterPro" id="IPR029787">
    <property type="entry name" value="Nucleotide_cyclase"/>
</dbReference>
<dbReference type="GO" id="GO:0006171">
    <property type="term" value="P:cAMP biosynthetic process"/>
    <property type="evidence" value="ECO:0007669"/>
    <property type="project" value="TreeGrafter"/>
</dbReference>